<dbReference type="EMBL" id="UZAN01077380">
    <property type="protein sequence ID" value="VDP96139.1"/>
    <property type="molecule type" value="Genomic_DNA"/>
</dbReference>
<dbReference type="Proteomes" id="UP000272942">
    <property type="component" value="Unassembled WGS sequence"/>
</dbReference>
<feature type="region of interest" description="Disordered" evidence="1">
    <location>
        <begin position="1"/>
        <end position="73"/>
    </location>
</feature>
<protein>
    <submittedName>
        <fullName evidence="2 4">Uncharacterized protein</fullName>
    </submittedName>
</protein>
<sequence length="73" mass="7626">MFPSPSPLGPKTPDDAQSNLTCPPPAIPPRIRRLSALASPSPSFPETAASSQEPRPISDPIDTNTLQGMLGCT</sequence>
<dbReference type="AlphaFoldDB" id="A0A183BGK4"/>
<organism evidence="4">
    <name type="scientific">Echinostoma caproni</name>
    <dbReference type="NCBI Taxonomy" id="27848"/>
    <lineage>
        <taxon>Eukaryota</taxon>
        <taxon>Metazoa</taxon>
        <taxon>Spiralia</taxon>
        <taxon>Lophotrochozoa</taxon>
        <taxon>Platyhelminthes</taxon>
        <taxon>Trematoda</taxon>
        <taxon>Digenea</taxon>
        <taxon>Plagiorchiida</taxon>
        <taxon>Echinostomata</taxon>
        <taxon>Echinostomatoidea</taxon>
        <taxon>Echinostomatidae</taxon>
        <taxon>Echinostoma</taxon>
    </lineage>
</organism>
<evidence type="ECO:0000313" key="2">
    <source>
        <dbReference type="EMBL" id="VDP96139.1"/>
    </source>
</evidence>
<dbReference type="WBParaSite" id="ECPE_0001838901-mRNA-1">
    <property type="protein sequence ID" value="ECPE_0001838901-mRNA-1"/>
    <property type="gene ID" value="ECPE_0001838901"/>
</dbReference>
<evidence type="ECO:0000313" key="4">
    <source>
        <dbReference type="WBParaSite" id="ECPE_0001838901-mRNA-1"/>
    </source>
</evidence>
<name>A0A183BGK4_9TREM</name>
<gene>
    <name evidence="2" type="ORF">ECPE_LOCUS18339</name>
</gene>
<keyword evidence="3" id="KW-1185">Reference proteome</keyword>
<feature type="compositionally biased region" description="Pro residues" evidence="1">
    <location>
        <begin position="1"/>
        <end position="10"/>
    </location>
</feature>
<accession>A0A183BGK4</accession>
<reference evidence="4" key="1">
    <citation type="submission" date="2016-06" db="UniProtKB">
        <authorList>
            <consortium name="WormBaseParasite"/>
        </authorList>
    </citation>
    <scope>IDENTIFICATION</scope>
</reference>
<evidence type="ECO:0000256" key="1">
    <source>
        <dbReference type="SAM" id="MobiDB-lite"/>
    </source>
</evidence>
<proteinExistence type="predicted"/>
<evidence type="ECO:0000313" key="3">
    <source>
        <dbReference type="Proteomes" id="UP000272942"/>
    </source>
</evidence>
<reference evidence="2 3" key="2">
    <citation type="submission" date="2018-11" db="EMBL/GenBank/DDBJ databases">
        <authorList>
            <consortium name="Pathogen Informatics"/>
        </authorList>
    </citation>
    <scope>NUCLEOTIDE SEQUENCE [LARGE SCALE GENOMIC DNA]</scope>
    <source>
        <strain evidence="2 3">Egypt</strain>
    </source>
</reference>